<dbReference type="PANTHER" id="PTHR30217:SF6">
    <property type="entry name" value="TRNA HYDROXYLATION PROTEIN P"/>
    <property type="match status" value="1"/>
</dbReference>
<dbReference type="PANTHER" id="PTHR30217">
    <property type="entry name" value="PEPTIDASE U32 FAMILY"/>
    <property type="match status" value="1"/>
</dbReference>
<evidence type="ECO:0000313" key="5">
    <source>
        <dbReference type="Proteomes" id="UP000266426"/>
    </source>
</evidence>
<evidence type="ECO:0000256" key="3">
    <source>
        <dbReference type="ARBA" id="ARBA00038374"/>
    </source>
</evidence>
<keyword evidence="1" id="KW-0645">Protease</keyword>
<evidence type="ECO:0008006" key="6">
    <source>
        <dbReference type="Google" id="ProtNLM"/>
    </source>
</evidence>
<name>A0A3A4R610_9BACT</name>
<dbReference type="AlphaFoldDB" id="A0A3A4R610"/>
<dbReference type="Proteomes" id="UP000266426">
    <property type="component" value="Unassembled WGS sequence"/>
</dbReference>
<keyword evidence="2" id="KW-0378">Hydrolase</keyword>
<comment type="similarity">
    <text evidence="3">Belongs to the peptidase U32 family.</text>
</comment>
<organism evidence="4 5">
    <name type="scientific">Candidatus Auribacter fodinae</name>
    <dbReference type="NCBI Taxonomy" id="2093366"/>
    <lineage>
        <taxon>Bacteria</taxon>
        <taxon>Pseudomonadati</taxon>
        <taxon>Candidatus Auribacterota</taxon>
        <taxon>Candidatus Auribacteria</taxon>
        <taxon>Candidatus Auribacterales</taxon>
        <taxon>Candidatus Auribacteraceae</taxon>
        <taxon>Candidatus Auribacter</taxon>
    </lineage>
</organism>
<dbReference type="InterPro" id="IPR001539">
    <property type="entry name" value="Peptidase_U32"/>
</dbReference>
<dbReference type="EMBL" id="QZJZ01000008">
    <property type="protein sequence ID" value="RJP61817.1"/>
    <property type="molecule type" value="Genomic_DNA"/>
</dbReference>
<evidence type="ECO:0000256" key="2">
    <source>
        <dbReference type="ARBA" id="ARBA00022801"/>
    </source>
</evidence>
<protein>
    <recommendedName>
        <fullName evidence="6">U32 family peptidase</fullName>
    </recommendedName>
</protein>
<evidence type="ECO:0000256" key="1">
    <source>
        <dbReference type="ARBA" id="ARBA00022670"/>
    </source>
</evidence>
<sequence>MTNNLKRPELLAPAGKTDVLTGVINAGADAVYVSGKKFNMRRHRKDFHFSDDDLRNCSEFIHERGKKLYVVVNSLIGDNEIPELADFLHYLKSIHIDAIIVQDMAVAVLCTEEGIDIPLHASTMMNINNTQSALMLKSAGFTRAVTSRDISIDQVRRIREESGIEMEYFIHGDMCSVQSGQCLSSGLLFGKSANRGQCLKMCRWSFDLVSEKTGDIIKKDAYLLAAKDMCIIQHIPDFIEAGIDSFKIEGRMKPIDVLVPIVTAYRRQIDAYLSNPLEYTRNYDVSRSIHDNRMRNMSTGFSFGAPDSSFIDISGEREPLFLSYSGSLSPINDFSFDPFQYEADASNKKLPGLTCIAGSFESARQAILNGANTIVLSWEGDVQIDSHWTEQELHDIHTLCKAHNKQLVMRTPRITTSRELNELQFIVDRFDWIDTYAITSIASIPLLRSCNKTIWTDASCNVINGKSAKYYMEQGVSRIMPSLEASFDTIRNLIADNPHIPFDLLIHGTLTGMVLEHCLIAMNLSQSSKQEFCKMPCKYDHYSMRDRAGNLRSIRTDRYCRNHIIMEKELTVLPALKSFLSLGAHSLRIDATDFPPEKTARIIRLFKEAIHNKGINLEENIKTLTDCRDASSFTYGAYIRGIMDDNSRSLYSLKKEEAHV</sequence>
<accession>A0A3A4R610</accession>
<evidence type="ECO:0000313" key="4">
    <source>
        <dbReference type="EMBL" id="RJP61817.1"/>
    </source>
</evidence>
<reference evidence="4 5" key="1">
    <citation type="journal article" date="2017" name="ISME J.">
        <title>Energy and carbon metabolisms in a deep terrestrial subsurface fluid microbial community.</title>
        <authorList>
            <person name="Momper L."/>
            <person name="Jungbluth S.P."/>
            <person name="Lee M.D."/>
            <person name="Amend J.P."/>
        </authorList>
    </citation>
    <scope>NUCLEOTIDE SEQUENCE [LARGE SCALE GENOMIC DNA]</scope>
    <source>
        <strain evidence="4">SURF_26</strain>
    </source>
</reference>
<gene>
    <name evidence="4" type="ORF">C4541_01040</name>
</gene>
<dbReference type="Pfam" id="PF01136">
    <property type="entry name" value="Peptidase_U32"/>
    <property type="match status" value="2"/>
</dbReference>
<comment type="caution">
    <text evidence="4">The sequence shown here is derived from an EMBL/GenBank/DDBJ whole genome shotgun (WGS) entry which is preliminary data.</text>
</comment>
<dbReference type="InterPro" id="IPR051454">
    <property type="entry name" value="RNA/ubiquinone_mod_enzymes"/>
</dbReference>
<proteinExistence type="inferred from homology"/>